<dbReference type="RefSeq" id="WP_277616117.1">
    <property type="nucleotide sequence ID" value="NZ_JARPRP010000001.1"/>
</dbReference>
<protein>
    <submittedName>
        <fullName evidence="1">Uncharacterized protein</fullName>
    </submittedName>
</protein>
<comment type="caution">
    <text evidence="1">The sequence shown here is derived from an EMBL/GenBank/DDBJ whole genome shotgun (WGS) entry which is preliminary data.</text>
</comment>
<gene>
    <name evidence="1" type="ORF">P6U19_05550</name>
</gene>
<evidence type="ECO:0000313" key="2">
    <source>
        <dbReference type="Proteomes" id="UP001216801"/>
    </source>
</evidence>
<proteinExistence type="predicted"/>
<dbReference type="Proteomes" id="UP001216801">
    <property type="component" value="Unassembled WGS sequence"/>
</dbReference>
<dbReference type="EMBL" id="JARPRR010000003">
    <property type="protein sequence ID" value="MDG0952053.1"/>
    <property type="molecule type" value="Genomic_DNA"/>
</dbReference>
<accession>A0AAJ1NL86</accession>
<organism evidence="1 2">
    <name type="scientific">Bacillus paranthracis</name>
    <dbReference type="NCBI Taxonomy" id="2026186"/>
    <lineage>
        <taxon>Bacteria</taxon>
        <taxon>Bacillati</taxon>
        <taxon>Bacillota</taxon>
        <taxon>Bacilli</taxon>
        <taxon>Bacillales</taxon>
        <taxon>Bacillaceae</taxon>
        <taxon>Bacillus</taxon>
        <taxon>Bacillus cereus group</taxon>
    </lineage>
</organism>
<dbReference type="AlphaFoldDB" id="A0AAJ1NL86"/>
<evidence type="ECO:0000313" key="1">
    <source>
        <dbReference type="EMBL" id="MDG0952053.1"/>
    </source>
</evidence>
<reference evidence="1" key="1">
    <citation type="submission" date="2023-03" db="EMBL/GenBank/DDBJ databases">
        <title>Genetic diversity of Bacillus cereus sensu lato isolates from Slovenia.</title>
        <authorList>
            <person name="Abdelli M."/>
        </authorList>
    </citation>
    <scope>NUCLEOTIDE SEQUENCE</scope>
    <source>
        <strain evidence="1">SIBC39</strain>
    </source>
</reference>
<name>A0AAJ1NL86_9BACI</name>
<sequence>MNNVAIQFDSVIAKINEYKEKLKQDLKEIVLENCKTYGEVDKFLLVQIKDANWNNNHFKIMIIGELKAEFEREKNNLSIK</sequence>